<accession>A0A0E9TRY5</accession>
<evidence type="ECO:0000256" key="1">
    <source>
        <dbReference type="SAM" id="MobiDB-lite"/>
    </source>
</evidence>
<name>A0A0E9TRY5_ANGAN</name>
<dbReference type="EMBL" id="GBXM01052113">
    <property type="protein sequence ID" value="JAH56464.1"/>
    <property type="molecule type" value="Transcribed_RNA"/>
</dbReference>
<sequence>MAVLNRNLPLKPSTETQSRWTKYHEC</sequence>
<feature type="region of interest" description="Disordered" evidence="1">
    <location>
        <begin position="1"/>
        <end position="26"/>
    </location>
</feature>
<proteinExistence type="predicted"/>
<dbReference type="AlphaFoldDB" id="A0A0E9TRY5"/>
<protein>
    <submittedName>
        <fullName evidence="2">Uncharacterized protein</fullName>
    </submittedName>
</protein>
<organism evidence="2">
    <name type="scientific">Anguilla anguilla</name>
    <name type="common">European freshwater eel</name>
    <name type="synonym">Muraena anguilla</name>
    <dbReference type="NCBI Taxonomy" id="7936"/>
    <lineage>
        <taxon>Eukaryota</taxon>
        <taxon>Metazoa</taxon>
        <taxon>Chordata</taxon>
        <taxon>Craniata</taxon>
        <taxon>Vertebrata</taxon>
        <taxon>Euteleostomi</taxon>
        <taxon>Actinopterygii</taxon>
        <taxon>Neopterygii</taxon>
        <taxon>Teleostei</taxon>
        <taxon>Anguilliformes</taxon>
        <taxon>Anguillidae</taxon>
        <taxon>Anguilla</taxon>
    </lineage>
</organism>
<reference evidence="2" key="1">
    <citation type="submission" date="2014-11" db="EMBL/GenBank/DDBJ databases">
        <authorList>
            <person name="Amaro Gonzalez C."/>
        </authorList>
    </citation>
    <scope>NUCLEOTIDE SEQUENCE</scope>
</reference>
<evidence type="ECO:0000313" key="2">
    <source>
        <dbReference type="EMBL" id="JAH56464.1"/>
    </source>
</evidence>
<reference evidence="2" key="2">
    <citation type="journal article" date="2015" name="Fish Shellfish Immunol.">
        <title>Early steps in the European eel (Anguilla anguilla)-Vibrio vulnificus interaction in the gills: Role of the RtxA13 toxin.</title>
        <authorList>
            <person name="Callol A."/>
            <person name="Pajuelo D."/>
            <person name="Ebbesson L."/>
            <person name="Teles M."/>
            <person name="MacKenzie S."/>
            <person name="Amaro C."/>
        </authorList>
    </citation>
    <scope>NUCLEOTIDE SEQUENCE</scope>
</reference>